<evidence type="ECO:0000259" key="4">
    <source>
        <dbReference type="Pfam" id="PF14432"/>
    </source>
</evidence>
<dbReference type="PANTHER" id="PTHR47926:SF500">
    <property type="entry name" value="REPEAT-CONTAINING PROTEIN, PUTATIVE-RELATED"/>
    <property type="match status" value="1"/>
</dbReference>
<dbReference type="Pfam" id="PF01535">
    <property type="entry name" value="PPR"/>
    <property type="match status" value="5"/>
</dbReference>
<dbReference type="Pfam" id="PF14432">
    <property type="entry name" value="DYW_deaminase"/>
    <property type="match status" value="1"/>
</dbReference>
<evidence type="ECO:0000256" key="3">
    <source>
        <dbReference type="PROSITE-ProRule" id="PRU00708"/>
    </source>
</evidence>
<evidence type="ECO:0000313" key="5">
    <source>
        <dbReference type="EnsemblPlants" id="Kaladp0040s0396.1.v1.1.CDS.1"/>
    </source>
</evidence>
<dbReference type="NCBIfam" id="TIGR00756">
    <property type="entry name" value="PPR"/>
    <property type="match status" value="5"/>
</dbReference>
<evidence type="ECO:0000313" key="6">
    <source>
        <dbReference type="Proteomes" id="UP000594263"/>
    </source>
</evidence>
<proteinExistence type="inferred from homology"/>
<dbReference type="Gene3D" id="1.25.40.10">
    <property type="entry name" value="Tetratricopeptide repeat domain"/>
    <property type="match status" value="3"/>
</dbReference>
<dbReference type="Pfam" id="PF20430">
    <property type="entry name" value="Eplus_motif"/>
    <property type="match status" value="1"/>
</dbReference>
<dbReference type="InterPro" id="IPR046849">
    <property type="entry name" value="E2_motif"/>
</dbReference>
<dbReference type="Pfam" id="PF13041">
    <property type="entry name" value="PPR_2"/>
    <property type="match status" value="1"/>
</dbReference>
<dbReference type="FunFam" id="1.25.40.10:FF:000344">
    <property type="entry name" value="Pentatricopeptide repeat-containing protein"/>
    <property type="match status" value="1"/>
</dbReference>
<protein>
    <recommendedName>
        <fullName evidence="4">DYW domain-containing protein</fullName>
    </recommendedName>
</protein>
<accession>A0A7N0ZVG3</accession>
<evidence type="ECO:0000256" key="1">
    <source>
        <dbReference type="ARBA" id="ARBA00006643"/>
    </source>
</evidence>
<reference evidence="5" key="1">
    <citation type="submission" date="2021-01" db="UniProtKB">
        <authorList>
            <consortium name="EnsemblPlants"/>
        </authorList>
    </citation>
    <scope>IDENTIFICATION</scope>
</reference>
<dbReference type="FunFam" id="1.25.40.10:FF:000031">
    <property type="entry name" value="Pentatricopeptide repeat-containing protein mitochondrial"/>
    <property type="match status" value="1"/>
</dbReference>
<dbReference type="SUPFAM" id="SSF48452">
    <property type="entry name" value="TPR-like"/>
    <property type="match status" value="1"/>
</dbReference>
<dbReference type="PROSITE" id="PS51375">
    <property type="entry name" value="PPR"/>
    <property type="match status" value="3"/>
</dbReference>
<dbReference type="InterPro" id="IPR046960">
    <property type="entry name" value="PPR_At4g14850-like_plant"/>
</dbReference>
<feature type="domain" description="DYW" evidence="4">
    <location>
        <begin position="495"/>
        <end position="587"/>
    </location>
</feature>
<dbReference type="GO" id="GO:0003723">
    <property type="term" value="F:RNA binding"/>
    <property type="evidence" value="ECO:0007669"/>
    <property type="project" value="InterPro"/>
</dbReference>
<dbReference type="OMA" id="GEWFHNY"/>
<dbReference type="GO" id="GO:0008270">
    <property type="term" value="F:zinc ion binding"/>
    <property type="evidence" value="ECO:0007669"/>
    <property type="project" value="InterPro"/>
</dbReference>
<name>A0A7N0ZVG3_KALFE</name>
<evidence type="ECO:0000256" key="2">
    <source>
        <dbReference type="ARBA" id="ARBA00022737"/>
    </source>
</evidence>
<organism evidence="5 6">
    <name type="scientific">Kalanchoe fedtschenkoi</name>
    <name type="common">Lavender scallops</name>
    <name type="synonym">South American air plant</name>
    <dbReference type="NCBI Taxonomy" id="63787"/>
    <lineage>
        <taxon>Eukaryota</taxon>
        <taxon>Viridiplantae</taxon>
        <taxon>Streptophyta</taxon>
        <taxon>Embryophyta</taxon>
        <taxon>Tracheophyta</taxon>
        <taxon>Spermatophyta</taxon>
        <taxon>Magnoliopsida</taxon>
        <taxon>eudicotyledons</taxon>
        <taxon>Gunneridae</taxon>
        <taxon>Pentapetalae</taxon>
        <taxon>Saxifragales</taxon>
        <taxon>Crassulaceae</taxon>
        <taxon>Kalanchoe</taxon>
    </lineage>
</organism>
<comment type="similarity">
    <text evidence="1">Belongs to the PPR family. PCMP-H subfamily.</text>
</comment>
<sequence length="587" mass="64999">MLRSCLSSSPSFFNPVGSILSILQQCTNLSLLKKSHTKIVVLGLHHESVLLTKCAALYFTFNRPDCAGALFDHIENSSSYLWNFMIRGYAVDGQFEKSLGFYKRMMKKGILPDKFAFPFALKSCAGLADLGSGKVVHQQLVCCGCGEDVFVNAGLIDMYAKCGEVGVARKVFDEMSMRDLVPWTSMISGYAHNGCSGEVLEFFELMRGSGLGSNRVSVLSALLACGNLGALRKGEVFHCYVLSTGFVSDVLVATAVMDMYARCGSLPLACKLFEETHGRDVVCWSALIAIYGIHGHGKKAIEVFEQMVKENVRPNHVTFTNVLSACSHSGLLEEGERYFGLMSEGFGIAPKLSNYSCMVDLLGRAGKLAEAEKLIMNMPVKADVSIWGSLLSSCRTHGDLDLAERTADKIFELDPQHAGYHVLLSNVYAAKSRWKDVAKVRKTMEKARAGRIQGFSSIEFKNRIYKFGAEDRSHPASDKIYALLEELSAPMKRLGYVPLTNLVLHDIEDEGKEVALSYHSERLALAFGLINLSHGTAIRITKNLRMCGDRHNAVKIISEIVGRTIIVRDTLRFHHFKDGRCNCRDYW</sequence>
<dbReference type="Gramene" id="Kaladp0040s0396.1.v1.1">
    <property type="protein sequence ID" value="Kaladp0040s0396.1.v1.1.CDS.1"/>
    <property type="gene ID" value="Kaladp0040s0396.v1.1"/>
</dbReference>
<dbReference type="InterPro" id="IPR046848">
    <property type="entry name" value="E_motif"/>
</dbReference>
<keyword evidence="2" id="KW-0677">Repeat</keyword>
<feature type="repeat" description="PPR" evidence="3">
    <location>
        <begin position="179"/>
        <end position="213"/>
    </location>
</feature>
<dbReference type="InterPro" id="IPR011990">
    <property type="entry name" value="TPR-like_helical_dom_sf"/>
</dbReference>
<dbReference type="Pfam" id="PF20431">
    <property type="entry name" value="E_motif"/>
    <property type="match status" value="1"/>
</dbReference>
<dbReference type="GO" id="GO:0009451">
    <property type="term" value="P:RNA modification"/>
    <property type="evidence" value="ECO:0007669"/>
    <property type="project" value="InterPro"/>
</dbReference>
<dbReference type="EnsemblPlants" id="Kaladp0040s0396.1.v1.1">
    <property type="protein sequence ID" value="Kaladp0040s0396.1.v1.1.CDS.1"/>
    <property type="gene ID" value="Kaladp0040s0396.v1.1"/>
</dbReference>
<dbReference type="PANTHER" id="PTHR47926">
    <property type="entry name" value="PENTATRICOPEPTIDE REPEAT-CONTAINING PROTEIN"/>
    <property type="match status" value="1"/>
</dbReference>
<keyword evidence="6" id="KW-1185">Reference proteome</keyword>
<feature type="repeat" description="PPR" evidence="3">
    <location>
        <begin position="78"/>
        <end position="112"/>
    </location>
</feature>
<dbReference type="Proteomes" id="UP000594263">
    <property type="component" value="Unplaced"/>
</dbReference>
<dbReference type="InterPro" id="IPR002885">
    <property type="entry name" value="PPR_rpt"/>
</dbReference>
<feature type="repeat" description="PPR" evidence="3">
    <location>
        <begin position="280"/>
        <end position="314"/>
    </location>
</feature>
<dbReference type="AlphaFoldDB" id="A0A7N0ZVG3"/>
<dbReference type="InterPro" id="IPR032867">
    <property type="entry name" value="DYW_dom"/>
</dbReference>
<dbReference type="FunFam" id="1.25.40.10:FF:000366">
    <property type="entry name" value="Pentatricopeptide (PPR) repeat-containing protein"/>
    <property type="match status" value="1"/>
</dbReference>